<dbReference type="GO" id="GO:0008010">
    <property type="term" value="F:structural constituent of chitin-based larval cuticle"/>
    <property type="evidence" value="ECO:0007669"/>
    <property type="project" value="TreeGrafter"/>
</dbReference>
<dbReference type="Pfam" id="PF00379">
    <property type="entry name" value="Chitin_bind_4"/>
    <property type="match status" value="1"/>
</dbReference>
<dbReference type="PANTHER" id="PTHR10380">
    <property type="entry name" value="CUTICLE PROTEIN"/>
    <property type="match status" value="1"/>
</dbReference>
<protein>
    <recommendedName>
        <fullName evidence="4">Cuticle protein 7</fullName>
    </recommendedName>
</protein>
<organism evidence="3">
    <name type="scientific">Cuerna arida</name>
    <dbReference type="NCBI Taxonomy" id="1464854"/>
    <lineage>
        <taxon>Eukaryota</taxon>
        <taxon>Metazoa</taxon>
        <taxon>Ecdysozoa</taxon>
        <taxon>Arthropoda</taxon>
        <taxon>Hexapoda</taxon>
        <taxon>Insecta</taxon>
        <taxon>Pterygota</taxon>
        <taxon>Neoptera</taxon>
        <taxon>Paraneoptera</taxon>
        <taxon>Hemiptera</taxon>
        <taxon>Auchenorrhyncha</taxon>
        <taxon>Membracoidea</taxon>
        <taxon>Cicadellidae</taxon>
        <taxon>Cicadellinae</taxon>
        <taxon>Proconiini</taxon>
        <taxon>Cuerna</taxon>
    </lineage>
</organism>
<dbReference type="PROSITE" id="PS51155">
    <property type="entry name" value="CHIT_BIND_RR_2"/>
    <property type="match status" value="1"/>
</dbReference>
<proteinExistence type="predicted"/>
<dbReference type="InterPro" id="IPR000618">
    <property type="entry name" value="Insect_cuticle"/>
</dbReference>
<gene>
    <name evidence="3" type="ORF">g.4762</name>
</gene>
<sequence length="264" mass="30942">QISLLTNFVRILKMFIKLLFLLVCMYTLSYGENSYISDMEEHRSRQLINSRIEDPILQYAPLIETNVKTQKMVNGKVVDLTEDKYQVSHAHGQDSKGSYGYKYSNPFDAKKETRNEDGIVRGMYMFRTSTGDDIVVEYIADENGFQITNNLNNEPIKETPEVQEKRLQHLKAHQNAYNLIRNLKTAQQNQQIEQQLQSQQQQQVHEIKEYKNDHIGEFSEKLETKETNPEKLEEILSIPRGFYYEYAYPSNVLTDESLRKLKTL</sequence>
<keyword evidence="1" id="KW-0193">Cuticle</keyword>
<name>A0A1B6EUA8_9HEMI</name>
<accession>A0A1B6EUA8</accession>
<feature type="coiled-coil region" evidence="2">
    <location>
        <begin position="182"/>
        <end position="213"/>
    </location>
</feature>
<evidence type="ECO:0000313" key="3">
    <source>
        <dbReference type="EMBL" id="JAS41542.1"/>
    </source>
</evidence>
<evidence type="ECO:0000256" key="1">
    <source>
        <dbReference type="PROSITE-ProRule" id="PRU00497"/>
    </source>
</evidence>
<dbReference type="AlphaFoldDB" id="A0A1B6EUA8"/>
<dbReference type="PANTHER" id="PTHR10380:SF236">
    <property type="entry name" value="PUPAL CUTICLE PROTEIN EDG-84A-LIKE PROTEIN"/>
    <property type="match status" value="1"/>
</dbReference>
<dbReference type="GO" id="GO:0062129">
    <property type="term" value="C:chitin-based extracellular matrix"/>
    <property type="evidence" value="ECO:0007669"/>
    <property type="project" value="TreeGrafter"/>
</dbReference>
<evidence type="ECO:0000256" key="2">
    <source>
        <dbReference type="SAM" id="Coils"/>
    </source>
</evidence>
<feature type="non-terminal residue" evidence="3">
    <location>
        <position position="1"/>
    </location>
</feature>
<keyword evidence="2" id="KW-0175">Coiled coil</keyword>
<evidence type="ECO:0008006" key="4">
    <source>
        <dbReference type="Google" id="ProtNLM"/>
    </source>
</evidence>
<reference evidence="3" key="1">
    <citation type="submission" date="2015-11" db="EMBL/GenBank/DDBJ databases">
        <title>De novo transcriptome assembly of four potential Pierce s Disease insect vectors from Arizona vineyards.</title>
        <authorList>
            <person name="Tassone E.E."/>
        </authorList>
    </citation>
    <scope>NUCLEOTIDE SEQUENCE</scope>
</reference>
<dbReference type="InterPro" id="IPR050468">
    <property type="entry name" value="Cuticle_Struct_Prot"/>
</dbReference>
<dbReference type="EMBL" id="GECZ01028227">
    <property type="protein sequence ID" value="JAS41542.1"/>
    <property type="molecule type" value="Transcribed_RNA"/>
</dbReference>